<name>A0A162CA54_9CRUS</name>
<dbReference type="EMBL" id="LRGB01001214">
    <property type="protein sequence ID" value="KZS13332.1"/>
    <property type="molecule type" value="Genomic_DNA"/>
</dbReference>
<evidence type="ECO:0000313" key="1">
    <source>
        <dbReference type="EMBL" id="KZS13332.1"/>
    </source>
</evidence>
<gene>
    <name evidence="1" type="ORF">APZ42_021569</name>
</gene>
<proteinExistence type="predicted"/>
<keyword evidence="2" id="KW-1185">Reference proteome</keyword>
<protein>
    <submittedName>
        <fullName evidence="1">Uncharacterized protein</fullName>
    </submittedName>
</protein>
<accession>A0A162CA54</accession>
<sequence length="68" mass="8113">MPNRLSISFPFWKEERRQHLPHVETREIDRRSYFCRVVSAVNALEESPIKSGLIKCDAKRIHCVIQKY</sequence>
<dbReference type="Proteomes" id="UP000076858">
    <property type="component" value="Unassembled WGS sequence"/>
</dbReference>
<organism evidence="1 2">
    <name type="scientific">Daphnia magna</name>
    <dbReference type="NCBI Taxonomy" id="35525"/>
    <lineage>
        <taxon>Eukaryota</taxon>
        <taxon>Metazoa</taxon>
        <taxon>Ecdysozoa</taxon>
        <taxon>Arthropoda</taxon>
        <taxon>Crustacea</taxon>
        <taxon>Branchiopoda</taxon>
        <taxon>Diplostraca</taxon>
        <taxon>Cladocera</taxon>
        <taxon>Anomopoda</taxon>
        <taxon>Daphniidae</taxon>
        <taxon>Daphnia</taxon>
    </lineage>
</organism>
<dbReference type="AlphaFoldDB" id="A0A162CA54"/>
<evidence type="ECO:0000313" key="2">
    <source>
        <dbReference type="Proteomes" id="UP000076858"/>
    </source>
</evidence>
<comment type="caution">
    <text evidence="1">The sequence shown here is derived from an EMBL/GenBank/DDBJ whole genome shotgun (WGS) entry which is preliminary data.</text>
</comment>
<reference evidence="1 2" key="1">
    <citation type="submission" date="2016-03" db="EMBL/GenBank/DDBJ databases">
        <title>EvidentialGene: Evidence-directed Construction of Genes on Genomes.</title>
        <authorList>
            <person name="Gilbert D.G."/>
            <person name="Choi J.-H."/>
            <person name="Mockaitis K."/>
            <person name="Colbourne J."/>
            <person name="Pfrender M."/>
        </authorList>
    </citation>
    <scope>NUCLEOTIDE SEQUENCE [LARGE SCALE GENOMIC DNA]</scope>
    <source>
        <strain evidence="1 2">Xinb3</strain>
        <tissue evidence="1">Complete organism</tissue>
    </source>
</reference>